<dbReference type="EMBL" id="MU005578">
    <property type="protein sequence ID" value="KAF2685891.1"/>
    <property type="molecule type" value="Genomic_DNA"/>
</dbReference>
<organism evidence="1 2">
    <name type="scientific">Lentithecium fluviatile CBS 122367</name>
    <dbReference type="NCBI Taxonomy" id="1168545"/>
    <lineage>
        <taxon>Eukaryota</taxon>
        <taxon>Fungi</taxon>
        <taxon>Dikarya</taxon>
        <taxon>Ascomycota</taxon>
        <taxon>Pezizomycotina</taxon>
        <taxon>Dothideomycetes</taxon>
        <taxon>Pleosporomycetidae</taxon>
        <taxon>Pleosporales</taxon>
        <taxon>Massarineae</taxon>
        <taxon>Lentitheciaceae</taxon>
        <taxon>Lentithecium</taxon>
    </lineage>
</organism>
<dbReference type="Proteomes" id="UP000799291">
    <property type="component" value="Unassembled WGS sequence"/>
</dbReference>
<protein>
    <submittedName>
        <fullName evidence="1">Uncharacterized protein</fullName>
    </submittedName>
</protein>
<keyword evidence="2" id="KW-1185">Reference proteome</keyword>
<sequence>MICAMPFVLYSTVASHPDSRGVREQNSIQLRYHISHIPSASYQVSLSLTVHRIPTSTKTEHTRAPIQSAESS</sequence>
<dbReference type="AlphaFoldDB" id="A0A6G1J6Q2"/>
<accession>A0A6G1J6Q2</accession>
<evidence type="ECO:0000313" key="1">
    <source>
        <dbReference type="EMBL" id="KAF2685891.1"/>
    </source>
</evidence>
<gene>
    <name evidence="1" type="ORF">K458DRAFT_18731</name>
</gene>
<name>A0A6G1J6Q2_9PLEO</name>
<evidence type="ECO:0000313" key="2">
    <source>
        <dbReference type="Proteomes" id="UP000799291"/>
    </source>
</evidence>
<proteinExistence type="predicted"/>
<reference evidence="1" key="1">
    <citation type="journal article" date="2020" name="Stud. Mycol.">
        <title>101 Dothideomycetes genomes: a test case for predicting lifestyles and emergence of pathogens.</title>
        <authorList>
            <person name="Haridas S."/>
            <person name="Albert R."/>
            <person name="Binder M."/>
            <person name="Bloem J."/>
            <person name="Labutti K."/>
            <person name="Salamov A."/>
            <person name="Andreopoulos B."/>
            <person name="Baker S."/>
            <person name="Barry K."/>
            <person name="Bills G."/>
            <person name="Bluhm B."/>
            <person name="Cannon C."/>
            <person name="Castanera R."/>
            <person name="Culley D."/>
            <person name="Daum C."/>
            <person name="Ezra D."/>
            <person name="Gonzalez J."/>
            <person name="Henrissat B."/>
            <person name="Kuo A."/>
            <person name="Liang C."/>
            <person name="Lipzen A."/>
            <person name="Lutzoni F."/>
            <person name="Magnuson J."/>
            <person name="Mondo S."/>
            <person name="Nolan M."/>
            <person name="Ohm R."/>
            <person name="Pangilinan J."/>
            <person name="Park H.-J."/>
            <person name="Ramirez L."/>
            <person name="Alfaro M."/>
            <person name="Sun H."/>
            <person name="Tritt A."/>
            <person name="Yoshinaga Y."/>
            <person name="Zwiers L.-H."/>
            <person name="Turgeon B."/>
            <person name="Goodwin S."/>
            <person name="Spatafora J."/>
            <person name="Crous P."/>
            <person name="Grigoriev I."/>
        </authorList>
    </citation>
    <scope>NUCLEOTIDE SEQUENCE</scope>
    <source>
        <strain evidence="1">CBS 122367</strain>
    </source>
</reference>